<evidence type="ECO:0008006" key="4">
    <source>
        <dbReference type="Google" id="ProtNLM"/>
    </source>
</evidence>
<dbReference type="AlphaFoldDB" id="A0A2G9TL24"/>
<dbReference type="Pfam" id="PF02615">
    <property type="entry name" value="Ldh_2"/>
    <property type="match status" value="1"/>
</dbReference>
<dbReference type="GO" id="GO:0016491">
    <property type="term" value="F:oxidoreductase activity"/>
    <property type="evidence" value="ECO:0007669"/>
    <property type="project" value="InterPro"/>
</dbReference>
<dbReference type="EMBL" id="KZ360328">
    <property type="protein sequence ID" value="PIO58671.1"/>
    <property type="molecule type" value="Genomic_DNA"/>
</dbReference>
<dbReference type="Gene3D" id="1.10.1530.10">
    <property type="match status" value="1"/>
</dbReference>
<dbReference type="InterPro" id="IPR036111">
    <property type="entry name" value="Mal/L-sulfo/L-lacto_DH-like_sf"/>
</dbReference>
<dbReference type="OrthoDB" id="7881616at2759"/>
<reference evidence="2 3" key="1">
    <citation type="submission" date="2015-09" db="EMBL/GenBank/DDBJ databases">
        <title>Draft genome of the parasitic nematode Teladorsagia circumcincta isolate WARC Sus (inbred).</title>
        <authorList>
            <person name="Mitreva M."/>
        </authorList>
    </citation>
    <scope>NUCLEOTIDE SEQUENCE [LARGE SCALE GENOMIC DNA]</scope>
    <source>
        <strain evidence="2 3">S</strain>
    </source>
</reference>
<gene>
    <name evidence="2" type="ORF">TELCIR_19889</name>
</gene>
<accession>A0A2G9TL24</accession>
<dbReference type="Proteomes" id="UP000230423">
    <property type="component" value="Unassembled WGS sequence"/>
</dbReference>
<evidence type="ECO:0000313" key="2">
    <source>
        <dbReference type="EMBL" id="PIO58671.1"/>
    </source>
</evidence>
<proteinExistence type="inferred from homology"/>
<comment type="similarity">
    <text evidence="1">Belongs to the LDH2/MDH2 oxidoreductase family.</text>
</comment>
<dbReference type="InterPro" id="IPR043144">
    <property type="entry name" value="Mal/L-sulf/L-lact_DH-like_ah"/>
</dbReference>
<name>A0A2G9TL24_TELCI</name>
<evidence type="ECO:0000313" key="3">
    <source>
        <dbReference type="Proteomes" id="UP000230423"/>
    </source>
</evidence>
<protein>
    <recommendedName>
        <fullName evidence="4">Malate/L-lactate dehydrogenase</fullName>
    </recommendedName>
</protein>
<dbReference type="SUPFAM" id="SSF89733">
    <property type="entry name" value="L-sulfolactate dehydrogenase-like"/>
    <property type="match status" value="1"/>
</dbReference>
<dbReference type="InterPro" id="IPR003767">
    <property type="entry name" value="Malate/L-lactate_DH-like"/>
</dbReference>
<feature type="non-terminal residue" evidence="2">
    <location>
        <position position="76"/>
    </location>
</feature>
<keyword evidence="3" id="KW-1185">Reference proteome</keyword>
<organism evidence="2 3">
    <name type="scientific">Teladorsagia circumcincta</name>
    <name type="common">Brown stomach worm</name>
    <name type="synonym">Ostertagia circumcincta</name>
    <dbReference type="NCBI Taxonomy" id="45464"/>
    <lineage>
        <taxon>Eukaryota</taxon>
        <taxon>Metazoa</taxon>
        <taxon>Ecdysozoa</taxon>
        <taxon>Nematoda</taxon>
        <taxon>Chromadorea</taxon>
        <taxon>Rhabditida</taxon>
        <taxon>Rhabditina</taxon>
        <taxon>Rhabditomorpha</taxon>
        <taxon>Strongyloidea</taxon>
        <taxon>Trichostrongylidae</taxon>
        <taxon>Teladorsagia</taxon>
    </lineage>
</organism>
<feature type="non-terminal residue" evidence="2">
    <location>
        <position position="1"/>
    </location>
</feature>
<sequence length="76" mass="8844">MFRCTQSTSHVLRKTSVRFFTKANPGDKIVQRDEMRRFMVDIMKTQKVNPSHAEQLADVLLEADVRGHYSHGLNRL</sequence>
<dbReference type="PANTHER" id="PTHR11091:SF0">
    <property type="entry name" value="MALATE DEHYDROGENASE"/>
    <property type="match status" value="1"/>
</dbReference>
<dbReference type="PANTHER" id="PTHR11091">
    <property type="entry name" value="OXIDOREDUCTASE-RELATED"/>
    <property type="match status" value="1"/>
</dbReference>
<evidence type="ECO:0000256" key="1">
    <source>
        <dbReference type="ARBA" id="ARBA00006056"/>
    </source>
</evidence>